<reference evidence="1" key="1">
    <citation type="journal article" date="2021" name="PeerJ">
        <title>Extensive microbial diversity within the chicken gut microbiome revealed by metagenomics and culture.</title>
        <authorList>
            <person name="Gilroy R."/>
            <person name="Ravi A."/>
            <person name="Getino M."/>
            <person name="Pursley I."/>
            <person name="Horton D.L."/>
            <person name="Alikhan N.F."/>
            <person name="Baker D."/>
            <person name="Gharbi K."/>
            <person name="Hall N."/>
            <person name="Watson M."/>
            <person name="Adriaenssens E.M."/>
            <person name="Foster-Nyarko E."/>
            <person name="Jarju S."/>
            <person name="Secka A."/>
            <person name="Antonio M."/>
            <person name="Oren A."/>
            <person name="Chaudhuri R.R."/>
            <person name="La Ragione R."/>
            <person name="Hildebrand F."/>
            <person name="Pallen M.J."/>
        </authorList>
    </citation>
    <scope>NUCLEOTIDE SEQUENCE</scope>
    <source>
        <strain evidence="1">ChiHecec3B27-8219</strain>
    </source>
</reference>
<dbReference type="SUPFAM" id="SSF46689">
    <property type="entry name" value="Homeodomain-like"/>
    <property type="match status" value="1"/>
</dbReference>
<dbReference type="Pfam" id="PF01527">
    <property type="entry name" value="HTH_Tnp_1"/>
    <property type="match status" value="1"/>
</dbReference>
<dbReference type="InterPro" id="IPR002514">
    <property type="entry name" value="Transposase_8"/>
</dbReference>
<accession>A0A9D2FWG6</accession>
<sequence length="135" mass="15952">MSKTRLKRQRFSMDFKLRLLKEYYESGSSMYGVSKKYGVDGVTFLRWVRSFESQSLSLPDDLSELENQVYMARKKSIERKPSAEMTELERLRDENLRLRKALSYSELRNEALREVLEIGRERYGIDLLKKAGAKQ</sequence>
<name>A0A9D2FWG6_9BACT</name>
<dbReference type="GO" id="GO:0003677">
    <property type="term" value="F:DNA binding"/>
    <property type="evidence" value="ECO:0007669"/>
    <property type="project" value="InterPro"/>
</dbReference>
<protein>
    <submittedName>
        <fullName evidence="1">Transposase</fullName>
    </submittedName>
</protein>
<evidence type="ECO:0000313" key="1">
    <source>
        <dbReference type="EMBL" id="HIZ68659.1"/>
    </source>
</evidence>
<dbReference type="EMBL" id="DXBE01000020">
    <property type="protein sequence ID" value="HIZ68659.1"/>
    <property type="molecule type" value="Genomic_DNA"/>
</dbReference>
<reference evidence="1" key="2">
    <citation type="submission" date="2021-04" db="EMBL/GenBank/DDBJ databases">
        <authorList>
            <person name="Gilroy R."/>
        </authorList>
    </citation>
    <scope>NUCLEOTIDE SEQUENCE</scope>
    <source>
        <strain evidence="1">ChiHecec3B27-8219</strain>
    </source>
</reference>
<proteinExistence type="predicted"/>
<dbReference type="GO" id="GO:0004803">
    <property type="term" value="F:transposase activity"/>
    <property type="evidence" value="ECO:0007669"/>
    <property type="project" value="InterPro"/>
</dbReference>
<comment type="caution">
    <text evidence="1">The sequence shown here is derived from an EMBL/GenBank/DDBJ whole genome shotgun (WGS) entry which is preliminary data.</text>
</comment>
<evidence type="ECO:0000313" key="2">
    <source>
        <dbReference type="Proteomes" id="UP000824055"/>
    </source>
</evidence>
<dbReference type="Proteomes" id="UP000824055">
    <property type="component" value="Unassembled WGS sequence"/>
</dbReference>
<organism evidence="1 2">
    <name type="scientific">Candidatus Prevotella avicola</name>
    <dbReference type="NCBI Taxonomy" id="2838738"/>
    <lineage>
        <taxon>Bacteria</taxon>
        <taxon>Pseudomonadati</taxon>
        <taxon>Bacteroidota</taxon>
        <taxon>Bacteroidia</taxon>
        <taxon>Bacteroidales</taxon>
        <taxon>Prevotellaceae</taxon>
        <taxon>Prevotella</taxon>
    </lineage>
</organism>
<dbReference type="InterPro" id="IPR009057">
    <property type="entry name" value="Homeodomain-like_sf"/>
</dbReference>
<dbReference type="GO" id="GO:0006313">
    <property type="term" value="P:DNA transposition"/>
    <property type="evidence" value="ECO:0007669"/>
    <property type="project" value="InterPro"/>
</dbReference>
<dbReference type="AlphaFoldDB" id="A0A9D2FWG6"/>
<gene>
    <name evidence="1" type="ORF">H9966_02060</name>
</gene>